<dbReference type="InterPro" id="IPR002168">
    <property type="entry name" value="Lipase_GDXG_HIS_AS"/>
</dbReference>
<dbReference type="InterPro" id="IPR013094">
    <property type="entry name" value="AB_hydrolase_3"/>
</dbReference>
<dbReference type="GO" id="GO:0004771">
    <property type="term" value="F:sterol ester esterase activity"/>
    <property type="evidence" value="ECO:0007669"/>
    <property type="project" value="TreeGrafter"/>
</dbReference>
<dbReference type="PANTHER" id="PTHR23025:SF4">
    <property type="entry name" value="ALPHA_BETA HYDROLASE FOLD-3 DOMAIN-CONTAINING PROTEIN"/>
    <property type="match status" value="1"/>
</dbReference>
<organism evidence="5 6">
    <name type="scientific">Xylophilus rhododendri</name>
    <dbReference type="NCBI Taxonomy" id="2697032"/>
    <lineage>
        <taxon>Bacteria</taxon>
        <taxon>Pseudomonadati</taxon>
        <taxon>Pseudomonadota</taxon>
        <taxon>Betaproteobacteria</taxon>
        <taxon>Burkholderiales</taxon>
        <taxon>Xylophilus</taxon>
    </lineage>
</organism>
<sequence length="329" mass="36424">MTSPVEPQLAARPEGALPAPMDPQIREFVRRMSADASQYPRRDTVSIAEGRDIAEKVRAPWAAGGPAMARTVERHIPTRHGELRIRIHHPAGQRMPGALLYIHGGGFVLFSVDTHDRLMREYAHRAGIVVVGIDYTRAPEARFPQPLEECIDAIEWLAAHAGEIGFDPAQLFVGGDSAGGNLTMGCALHFRDAGRQPIRAMVLNYTGFSTNLYRDSVVRYGAGDYGLSLHMMVWFYRNYLGRQEDFADPRMNLLAADVRGLPRACLVIAECDPLYDDSIDMVAKLEAAGVDLWARVYPGTVHSFLEAVSIAEVANTAFDDTVRWLQQHA</sequence>
<accession>A0A857J0P4</accession>
<evidence type="ECO:0000313" key="6">
    <source>
        <dbReference type="Proteomes" id="UP000464787"/>
    </source>
</evidence>
<gene>
    <name evidence="5" type="ORF">GT347_01850</name>
</gene>
<keyword evidence="6" id="KW-1185">Reference proteome</keyword>
<evidence type="ECO:0000256" key="3">
    <source>
        <dbReference type="SAM" id="MobiDB-lite"/>
    </source>
</evidence>
<dbReference type="KEGG" id="xyk:GT347_01850"/>
<dbReference type="GO" id="GO:0005829">
    <property type="term" value="C:cytosol"/>
    <property type="evidence" value="ECO:0007669"/>
    <property type="project" value="TreeGrafter"/>
</dbReference>
<keyword evidence="2 5" id="KW-0378">Hydrolase</keyword>
<dbReference type="Proteomes" id="UP000464787">
    <property type="component" value="Chromosome"/>
</dbReference>
<evidence type="ECO:0000313" key="5">
    <source>
        <dbReference type="EMBL" id="QHI96843.1"/>
    </source>
</evidence>
<reference evidence="5 6" key="1">
    <citation type="submission" date="2020-01" db="EMBL/GenBank/DDBJ databases">
        <title>Genome sequencing of strain KACC 21265.</title>
        <authorList>
            <person name="Heo J."/>
            <person name="Kim S.-J."/>
            <person name="Kim J.-S."/>
            <person name="Hong S.-B."/>
            <person name="Kwon S.-W."/>
        </authorList>
    </citation>
    <scope>NUCLEOTIDE SEQUENCE [LARGE SCALE GENOMIC DNA]</scope>
    <source>
        <strain evidence="5 6">KACC 21265</strain>
    </source>
</reference>
<dbReference type="SUPFAM" id="SSF53474">
    <property type="entry name" value="alpha/beta-Hydrolases"/>
    <property type="match status" value="1"/>
</dbReference>
<protein>
    <submittedName>
        <fullName evidence="5">Alpha/beta hydrolase fold domain-containing protein</fullName>
    </submittedName>
</protein>
<dbReference type="PANTHER" id="PTHR23025">
    <property type="entry name" value="TRIACYLGLYCEROL LIPASE"/>
    <property type="match status" value="1"/>
</dbReference>
<dbReference type="InterPro" id="IPR029058">
    <property type="entry name" value="AB_hydrolase_fold"/>
</dbReference>
<evidence type="ECO:0000256" key="1">
    <source>
        <dbReference type="ARBA" id="ARBA00010515"/>
    </source>
</evidence>
<dbReference type="PROSITE" id="PS01173">
    <property type="entry name" value="LIPASE_GDXG_HIS"/>
    <property type="match status" value="1"/>
</dbReference>
<dbReference type="Gene3D" id="3.40.50.1820">
    <property type="entry name" value="alpha/beta hydrolase"/>
    <property type="match status" value="1"/>
</dbReference>
<dbReference type="Pfam" id="PF07859">
    <property type="entry name" value="Abhydrolase_3"/>
    <property type="match status" value="1"/>
</dbReference>
<feature type="domain" description="Alpha/beta hydrolase fold-3" evidence="4">
    <location>
        <begin position="99"/>
        <end position="305"/>
    </location>
</feature>
<dbReference type="RefSeq" id="WP_160550361.1">
    <property type="nucleotide sequence ID" value="NZ_CP047650.1"/>
</dbReference>
<dbReference type="GO" id="GO:0004806">
    <property type="term" value="F:triacylglycerol lipase activity"/>
    <property type="evidence" value="ECO:0007669"/>
    <property type="project" value="TreeGrafter"/>
</dbReference>
<dbReference type="AlphaFoldDB" id="A0A857J0P4"/>
<dbReference type="GO" id="GO:0019433">
    <property type="term" value="P:triglyceride catabolic process"/>
    <property type="evidence" value="ECO:0007669"/>
    <property type="project" value="TreeGrafter"/>
</dbReference>
<evidence type="ECO:0000259" key="4">
    <source>
        <dbReference type="Pfam" id="PF07859"/>
    </source>
</evidence>
<evidence type="ECO:0000256" key="2">
    <source>
        <dbReference type="ARBA" id="ARBA00022801"/>
    </source>
</evidence>
<comment type="similarity">
    <text evidence="1">Belongs to the 'GDXG' lipolytic enzyme family.</text>
</comment>
<feature type="region of interest" description="Disordered" evidence="3">
    <location>
        <begin position="1"/>
        <end position="22"/>
    </location>
</feature>
<name>A0A857J0P4_9BURK</name>
<proteinExistence type="inferred from homology"/>
<dbReference type="EMBL" id="CP047650">
    <property type="protein sequence ID" value="QHI96843.1"/>
    <property type="molecule type" value="Genomic_DNA"/>
</dbReference>